<keyword evidence="3 10" id="KW-0479">Metal-binding</keyword>
<dbReference type="AlphaFoldDB" id="A0A173TMC7"/>
<dbReference type="EC" id="3.6.1.-" evidence="10"/>
<evidence type="ECO:0000256" key="2">
    <source>
        <dbReference type="ARBA" id="ARBA00022517"/>
    </source>
</evidence>
<feature type="binding site" evidence="10">
    <location>
        <position position="248"/>
    </location>
    <ligand>
        <name>Zn(2+)</name>
        <dbReference type="ChEBI" id="CHEBI:29105"/>
    </ligand>
</feature>
<dbReference type="PANTHER" id="PTHR32120">
    <property type="entry name" value="SMALL RIBOSOMAL SUBUNIT BIOGENESIS GTPASE RSGA"/>
    <property type="match status" value="1"/>
</dbReference>
<accession>A0A173TMC7</accession>
<keyword evidence="9 10" id="KW-0342">GTP-binding</keyword>
<protein>
    <recommendedName>
        <fullName evidence="10">Small ribosomal subunit biogenesis GTPase RsgA</fullName>
        <ecNumber evidence="10">3.6.1.-</ecNumber>
    </recommendedName>
</protein>
<reference evidence="13 14" key="1">
    <citation type="submission" date="2015-09" db="EMBL/GenBank/DDBJ databases">
        <authorList>
            <consortium name="Pathogen Informatics"/>
        </authorList>
    </citation>
    <scope>NUCLEOTIDE SEQUENCE [LARGE SCALE GENOMIC DNA]</scope>
    <source>
        <strain evidence="13 14">2789STDY5834962</strain>
    </source>
</reference>
<keyword evidence="2 10" id="KW-0690">Ribosome biogenesis</keyword>
<dbReference type="Gene3D" id="3.40.50.300">
    <property type="entry name" value="P-loop containing nucleotide triphosphate hydrolases"/>
    <property type="match status" value="1"/>
</dbReference>
<organism evidence="13 14">
    <name type="scientific">Coprococcus comes</name>
    <dbReference type="NCBI Taxonomy" id="410072"/>
    <lineage>
        <taxon>Bacteria</taxon>
        <taxon>Bacillati</taxon>
        <taxon>Bacillota</taxon>
        <taxon>Clostridia</taxon>
        <taxon>Lachnospirales</taxon>
        <taxon>Lachnospiraceae</taxon>
        <taxon>Coprococcus</taxon>
    </lineage>
</organism>
<dbReference type="Gene3D" id="2.40.50.140">
    <property type="entry name" value="Nucleic acid-binding proteins"/>
    <property type="match status" value="1"/>
</dbReference>
<dbReference type="Gene3D" id="1.10.40.50">
    <property type="entry name" value="Probable gtpase engc, domain 3"/>
    <property type="match status" value="1"/>
</dbReference>
<keyword evidence="4 10" id="KW-0699">rRNA-binding</keyword>
<evidence type="ECO:0000256" key="6">
    <source>
        <dbReference type="ARBA" id="ARBA00022801"/>
    </source>
</evidence>
<evidence type="ECO:0000313" key="13">
    <source>
        <dbReference type="EMBL" id="CUN03025.1"/>
    </source>
</evidence>
<dbReference type="CDD" id="cd04466">
    <property type="entry name" value="S1_YloQ_GTPase"/>
    <property type="match status" value="1"/>
</dbReference>
<dbReference type="PROSITE" id="PS51721">
    <property type="entry name" value="G_CP"/>
    <property type="match status" value="1"/>
</dbReference>
<dbReference type="PROSITE" id="PS50936">
    <property type="entry name" value="ENGC_GTPASE"/>
    <property type="match status" value="1"/>
</dbReference>
<dbReference type="GO" id="GO:0005737">
    <property type="term" value="C:cytoplasm"/>
    <property type="evidence" value="ECO:0007669"/>
    <property type="project" value="UniProtKB-SubCell"/>
</dbReference>
<dbReference type="InterPro" id="IPR010914">
    <property type="entry name" value="RsgA_GTPase_dom"/>
</dbReference>
<dbReference type="InterPro" id="IPR031944">
    <property type="entry name" value="RsgA_N"/>
</dbReference>
<dbReference type="InterPro" id="IPR027417">
    <property type="entry name" value="P-loop_NTPase"/>
</dbReference>
<dbReference type="CDD" id="cd01854">
    <property type="entry name" value="YjeQ_EngC"/>
    <property type="match status" value="1"/>
</dbReference>
<evidence type="ECO:0000256" key="9">
    <source>
        <dbReference type="ARBA" id="ARBA00023134"/>
    </source>
</evidence>
<dbReference type="EMBL" id="CYXR01000017">
    <property type="protein sequence ID" value="CUN03025.1"/>
    <property type="molecule type" value="Genomic_DNA"/>
</dbReference>
<dbReference type="SUPFAM" id="SSF52540">
    <property type="entry name" value="P-loop containing nucleoside triphosphate hydrolases"/>
    <property type="match status" value="1"/>
</dbReference>
<gene>
    <name evidence="10 13" type="primary">rsgA</name>
    <name evidence="13" type="ORF">ERS852574_02250</name>
</gene>
<evidence type="ECO:0000256" key="3">
    <source>
        <dbReference type="ARBA" id="ARBA00022723"/>
    </source>
</evidence>
<sequence length="295" mass="33924">MQGRIIKGIAGFYYVYDVVESVIYECKAKGIFRKEKIKPLVGDLVEYEILDAEEKTGNIIRILPRKNELIRPAVANIDQALVVFAVKKPDPHFNLLDRFLVMMERQEIPVIICFNKKDIADEPEIESLEKTYEACGYRVIFASAREGENILEIKEALKGKTTTVAGPSGVGKSSLINCLQENVNMETGSISRKIERGKHTTRHSELIPIDEDSYIMDTPGFSSLYTNDFGKEELKYYFPEFDQYQGGCRFQGCNHISEPGCLVKEALEEGKVHQVRYEDYCEMYRELEQKEKRRY</sequence>
<dbReference type="RefSeq" id="WP_055157429.1">
    <property type="nucleotide sequence ID" value="NZ_CYXR01000017.1"/>
</dbReference>
<dbReference type="GO" id="GO:0046872">
    <property type="term" value="F:metal ion binding"/>
    <property type="evidence" value="ECO:0007669"/>
    <property type="project" value="UniProtKB-KW"/>
</dbReference>
<keyword evidence="5 10" id="KW-0547">Nucleotide-binding</keyword>
<keyword evidence="7 10" id="KW-0862">Zinc</keyword>
<evidence type="ECO:0000259" key="12">
    <source>
        <dbReference type="PROSITE" id="PS51721"/>
    </source>
</evidence>
<comment type="cofactor">
    <cofactor evidence="10">
        <name>Zn(2+)</name>
        <dbReference type="ChEBI" id="CHEBI:29105"/>
    </cofactor>
    <text evidence="10">Binds 1 zinc ion per subunit.</text>
</comment>
<dbReference type="HAMAP" id="MF_01820">
    <property type="entry name" value="GTPase_RsgA"/>
    <property type="match status" value="1"/>
</dbReference>
<keyword evidence="6 10" id="KW-0378">Hydrolase</keyword>
<keyword evidence="8 10" id="KW-0694">RNA-binding</keyword>
<dbReference type="GO" id="GO:0005525">
    <property type="term" value="F:GTP binding"/>
    <property type="evidence" value="ECO:0007669"/>
    <property type="project" value="UniProtKB-UniRule"/>
</dbReference>
<dbReference type="GO" id="GO:0042274">
    <property type="term" value="P:ribosomal small subunit biogenesis"/>
    <property type="evidence" value="ECO:0007669"/>
    <property type="project" value="UniProtKB-UniRule"/>
</dbReference>
<evidence type="ECO:0000256" key="8">
    <source>
        <dbReference type="ARBA" id="ARBA00022884"/>
    </source>
</evidence>
<evidence type="ECO:0000256" key="4">
    <source>
        <dbReference type="ARBA" id="ARBA00022730"/>
    </source>
</evidence>
<evidence type="ECO:0000256" key="1">
    <source>
        <dbReference type="ARBA" id="ARBA00022490"/>
    </source>
</evidence>
<dbReference type="Pfam" id="PF16745">
    <property type="entry name" value="RsgA_N"/>
    <property type="match status" value="1"/>
</dbReference>
<dbReference type="InterPro" id="IPR030378">
    <property type="entry name" value="G_CP_dom"/>
</dbReference>
<evidence type="ECO:0000256" key="5">
    <source>
        <dbReference type="ARBA" id="ARBA00022741"/>
    </source>
</evidence>
<name>A0A173TMC7_9FIRM</name>
<feature type="domain" description="EngC GTPase" evidence="11">
    <location>
        <begin position="75"/>
        <end position="222"/>
    </location>
</feature>
<dbReference type="Proteomes" id="UP000095727">
    <property type="component" value="Unassembled WGS sequence"/>
</dbReference>
<evidence type="ECO:0000256" key="10">
    <source>
        <dbReference type="HAMAP-Rule" id="MF_01820"/>
    </source>
</evidence>
<dbReference type="InterPro" id="IPR004881">
    <property type="entry name" value="Ribosome_biogen_GTPase_RsgA"/>
</dbReference>
<feature type="binding site" evidence="10">
    <location>
        <position position="261"/>
    </location>
    <ligand>
        <name>Zn(2+)</name>
        <dbReference type="ChEBI" id="CHEBI:29105"/>
    </ligand>
</feature>
<feature type="binding site" evidence="10">
    <location>
        <position position="253"/>
    </location>
    <ligand>
        <name>Zn(2+)</name>
        <dbReference type="ChEBI" id="CHEBI:29105"/>
    </ligand>
</feature>
<dbReference type="GO" id="GO:0003924">
    <property type="term" value="F:GTPase activity"/>
    <property type="evidence" value="ECO:0007669"/>
    <property type="project" value="UniProtKB-UniRule"/>
</dbReference>
<evidence type="ECO:0000313" key="14">
    <source>
        <dbReference type="Proteomes" id="UP000095727"/>
    </source>
</evidence>
<evidence type="ECO:0000259" key="11">
    <source>
        <dbReference type="PROSITE" id="PS50936"/>
    </source>
</evidence>
<comment type="subcellular location">
    <subcellularLocation>
        <location evidence="10">Cytoplasm</location>
    </subcellularLocation>
</comment>
<dbReference type="PANTHER" id="PTHR32120:SF11">
    <property type="entry name" value="SMALL RIBOSOMAL SUBUNIT BIOGENESIS GTPASE RSGA 1, MITOCHONDRIAL-RELATED"/>
    <property type="match status" value="1"/>
</dbReference>
<dbReference type="SUPFAM" id="SSF50249">
    <property type="entry name" value="Nucleic acid-binding proteins"/>
    <property type="match status" value="1"/>
</dbReference>
<dbReference type="InterPro" id="IPR012340">
    <property type="entry name" value="NA-bd_OB-fold"/>
</dbReference>
<comment type="similarity">
    <text evidence="10">Belongs to the TRAFAC class YlqF/YawG GTPase family. RsgA subfamily.</text>
</comment>
<keyword evidence="1 10" id="KW-0963">Cytoplasm</keyword>
<dbReference type="NCBIfam" id="TIGR00157">
    <property type="entry name" value="ribosome small subunit-dependent GTPase A"/>
    <property type="match status" value="1"/>
</dbReference>
<feature type="binding site" evidence="10">
    <location>
        <position position="255"/>
    </location>
    <ligand>
        <name>Zn(2+)</name>
        <dbReference type="ChEBI" id="CHEBI:29105"/>
    </ligand>
</feature>
<feature type="binding site" evidence="10">
    <location>
        <begin position="166"/>
        <end position="174"/>
    </location>
    <ligand>
        <name>GTP</name>
        <dbReference type="ChEBI" id="CHEBI:37565"/>
    </ligand>
</feature>
<dbReference type="Pfam" id="PF03193">
    <property type="entry name" value="RsgA_GTPase"/>
    <property type="match status" value="1"/>
</dbReference>
<dbReference type="GO" id="GO:0019843">
    <property type="term" value="F:rRNA binding"/>
    <property type="evidence" value="ECO:0007669"/>
    <property type="project" value="UniProtKB-KW"/>
</dbReference>
<feature type="domain" description="CP-type G" evidence="12">
    <location>
        <begin position="66"/>
        <end position="224"/>
    </location>
</feature>
<comment type="subunit">
    <text evidence="10">Monomer. Associates with 30S ribosomal subunit, binds 16S rRNA.</text>
</comment>
<proteinExistence type="inferred from homology"/>
<evidence type="ECO:0000256" key="7">
    <source>
        <dbReference type="ARBA" id="ARBA00022833"/>
    </source>
</evidence>
<feature type="binding site" evidence="10">
    <location>
        <begin position="115"/>
        <end position="118"/>
    </location>
    <ligand>
        <name>GTP</name>
        <dbReference type="ChEBI" id="CHEBI:37565"/>
    </ligand>
</feature>
<comment type="function">
    <text evidence="10">One of several proteins that assist in the late maturation steps of the functional core of the 30S ribosomal subunit. Helps release RbfA from mature subunits. May play a role in the assembly of ribosomal proteins into the subunit. Circularly permuted GTPase that catalyzes slow GTP hydrolysis, GTPase activity is stimulated by the 30S ribosomal subunit.</text>
</comment>